<evidence type="ECO:0000313" key="3">
    <source>
        <dbReference type="Proteomes" id="UP000499080"/>
    </source>
</evidence>
<comment type="caution">
    <text evidence="2">The sequence shown here is derived from an EMBL/GenBank/DDBJ whole genome shotgun (WGS) entry which is preliminary data.</text>
</comment>
<accession>A0A4Y2UZ29</accession>
<name>A0A4Y2UZ29_ARAVE</name>
<feature type="non-terminal residue" evidence="2">
    <location>
        <position position="1"/>
    </location>
</feature>
<organism evidence="2 3">
    <name type="scientific">Araneus ventricosus</name>
    <name type="common">Orbweaver spider</name>
    <name type="synonym">Epeira ventricosa</name>
    <dbReference type="NCBI Taxonomy" id="182803"/>
    <lineage>
        <taxon>Eukaryota</taxon>
        <taxon>Metazoa</taxon>
        <taxon>Ecdysozoa</taxon>
        <taxon>Arthropoda</taxon>
        <taxon>Chelicerata</taxon>
        <taxon>Arachnida</taxon>
        <taxon>Araneae</taxon>
        <taxon>Araneomorphae</taxon>
        <taxon>Entelegynae</taxon>
        <taxon>Araneoidea</taxon>
        <taxon>Araneidae</taxon>
        <taxon>Araneus</taxon>
    </lineage>
</organism>
<gene>
    <name evidence="2" type="ORF">AVEN_189038_1</name>
</gene>
<protein>
    <submittedName>
        <fullName evidence="2">Uncharacterized protein</fullName>
    </submittedName>
</protein>
<dbReference type="AlphaFoldDB" id="A0A4Y2UZ29"/>
<dbReference type="Proteomes" id="UP000499080">
    <property type="component" value="Unassembled WGS sequence"/>
</dbReference>
<dbReference type="OrthoDB" id="8063979at2759"/>
<feature type="coiled-coil region" evidence="1">
    <location>
        <begin position="2"/>
        <end position="42"/>
    </location>
</feature>
<reference evidence="2 3" key="1">
    <citation type="journal article" date="2019" name="Sci. Rep.">
        <title>Orb-weaving spider Araneus ventricosus genome elucidates the spidroin gene catalogue.</title>
        <authorList>
            <person name="Kono N."/>
            <person name="Nakamura H."/>
            <person name="Ohtoshi R."/>
            <person name="Moran D.A.P."/>
            <person name="Shinohara A."/>
            <person name="Yoshida Y."/>
            <person name="Fujiwara M."/>
            <person name="Mori M."/>
            <person name="Tomita M."/>
            <person name="Arakawa K."/>
        </authorList>
    </citation>
    <scope>NUCLEOTIDE SEQUENCE [LARGE SCALE GENOMIC DNA]</scope>
</reference>
<dbReference type="EMBL" id="BGPR01040632">
    <property type="protein sequence ID" value="GBO16797.1"/>
    <property type="molecule type" value="Genomic_DNA"/>
</dbReference>
<keyword evidence="1" id="KW-0175">Coiled coil</keyword>
<keyword evidence="3" id="KW-1185">Reference proteome</keyword>
<proteinExistence type="predicted"/>
<evidence type="ECO:0000313" key="2">
    <source>
        <dbReference type="EMBL" id="GBO16797.1"/>
    </source>
</evidence>
<evidence type="ECO:0000256" key="1">
    <source>
        <dbReference type="SAM" id="Coils"/>
    </source>
</evidence>
<sequence>RGRALRRRFQATREQNERLQRKIKYKREYAEYKLMIKKAKRECMIEFLEKITQKKSMGVIKNILKDKRLDIKMALIVQDNGELTRDLADSREFLITGHLAPGPGDDDSRDYVLKNIFPWLKRTYEWRDIETGAMILKILLSKKSRHALKALRRKVHPDLTDSL</sequence>